<feature type="transmembrane region" description="Helical" evidence="2">
    <location>
        <begin position="287"/>
        <end position="310"/>
    </location>
</feature>
<evidence type="ECO:0000256" key="2">
    <source>
        <dbReference type="SAM" id="Phobius"/>
    </source>
</evidence>
<dbReference type="EMBL" id="NCKU01001066">
    <property type="protein sequence ID" value="RWS13202.1"/>
    <property type="molecule type" value="Genomic_DNA"/>
</dbReference>
<comment type="caution">
    <text evidence="4">The sequence shown here is derived from an EMBL/GenBank/DDBJ whole genome shotgun (WGS) entry which is preliminary data.</text>
</comment>
<feature type="compositionally biased region" description="Polar residues" evidence="1">
    <location>
        <begin position="1"/>
        <end position="10"/>
    </location>
</feature>
<evidence type="ECO:0000256" key="1">
    <source>
        <dbReference type="SAM" id="MobiDB-lite"/>
    </source>
</evidence>
<gene>
    <name evidence="3" type="ORF">B4U79_01377</name>
    <name evidence="4" type="ORF">B4U79_03900</name>
</gene>
<feature type="region of interest" description="Disordered" evidence="1">
    <location>
        <begin position="1"/>
        <end position="68"/>
    </location>
</feature>
<dbReference type="OrthoDB" id="6427863at2759"/>
<sequence length="311" mass="33834">MRSSNASQMGPQPMRTPAAWYHRDVHLSRPNSRQPPPVQYGQQAAVVNPRTSSPSLTTTSSDDREEVPIVRHPMKRQSIQSQSQQTVDRRSVISRISRAAANGQQIYGQSAMINGDANLTYASSPSHPPATSTVTMYRTGTLRSSRSVPGFVMTTMTTWDGEPCPVHGTNSPSRALSMSPVSLPPPMTVKRYNSVADLRGTNNSFFPMMTIVPPSINGDVGGNKFPIAQMAANPQRPLFVPAFSEHHLPLRDHYKVSPAPIQPMLSSKLKQQEAYGGEDVCCRGHLIVLWIILGVVTIGVISGIILGVTVN</sequence>
<keyword evidence="2" id="KW-0812">Transmembrane</keyword>
<feature type="region of interest" description="Disordered" evidence="1">
    <location>
        <begin position="163"/>
        <end position="182"/>
    </location>
</feature>
<evidence type="ECO:0000313" key="3">
    <source>
        <dbReference type="EMBL" id="RWS13202.1"/>
    </source>
</evidence>
<organism evidence="4 5">
    <name type="scientific">Dinothrombium tinctorium</name>
    <dbReference type="NCBI Taxonomy" id="1965070"/>
    <lineage>
        <taxon>Eukaryota</taxon>
        <taxon>Metazoa</taxon>
        <taxon>Ecdysozoa</taxon>
        <taxon>Arthropoda</taxon>
        <taxon>Chelicerata</taxon>
        <taxon>Arachnida</taxon>
        <taxon>Acari</taxon>
        <taxon>Acariformes</taxon>
        <taxon>Trombidiformes</taxon>
        <taxon>Prostigmata</taxon>
        <taxon>Anystina</taxon>
        <taxon>Parasitengona</taxon>
        <taxon>Trombidioidea</taxon>
        <taxon>Trombidiidae</taxon>
        <taxon>Dinothrombium</taxon>
    </lineage>
</organism>
<dbReference type="EMBL" id="NCKU01001053">
    <property type="protein sequence ID" value="RWS13237.1"/>
    <property type="molecule type" value="Genomic_DNA"/>
</dbReference>
<reference evidence="4" key="2">
    <citation type="submission" date="2018-11" db="EMBL/GenBank/DDBJ databases">
        <title>Trombidioid mite genomics.</title>
        <authorList>
            <person name="Dong X."/>
        </authorList>
    </citation>
    <scope>NUCLEOTIDE SEQUENCE</scope>
    <source>
        <strain evidence="4">UoL-WK</strain>
    </source>
</reference>
<evidence type="ECO:0000313" key="4">
    <source>
        <dbReference type="EMBL" id="RWS13237.1"/>
    </source>
</evidence>
<dbReference type="Proteomes" id="UP000285301">
    <property type="component" value="Unassembled WGS sequence"/>
</dbReference>
<name>A0A3S3SBU9_9ACAR</name>
<evidence type="ECO:0000313" key="5">
    <source>
        <dbReference type="Proteomes" id="UP000285301"/>
    </source>
</evidence>
<accession>A0A3S3SBU9</accession>
<reference evidence="4 5" key="1">
    <citation type="journal article" date="2018" name="Gigascience">
        <title>Genomes of trombidid mites reveal novel predicted allergens and laterally-transferred genes associated with secondary metabolism.</title>
        <authorList>
            <person name="Dong X."/>
            <person name="Chaisiri K."/>
            <person name="Xia D."/>
            <person name="Armstrong S.D."/>
            <person name="Fang Y."/>
            <person name="Donnelly M.J."/>
            <person name="Kadowaki T."/>
            <person name="McGarry J.W."/>
            <person name="Darby A.C."/>
            <person name="Makepeace B.L."/>
        </authorList>
    </citation>
    <scope>NUCLEOTIDE SEQUENCE [LARGE SCALE GENOMIC DNA]</scope>
    <source>
        <strain evidence="4">UoL-WK</strain>
    </source>
</reference>
<proteinExistence type="predicted"/>
<keyword evidence="2" id="KW-1133">Transmembrane helix</keyword>
<dbReference type="AlphaFoldDB" id="A0A3S3SBU9"/>
<feature type="compositionally biased region" description="Low complexity" evidence="1">
    <location>
        <begin position="51"/>
        <end position="60"/>
    </location>
</feature>
<protein>
    <submittedName>
        <fullName evidence="4">Uncharacterized protein</fullName>
    </submittedName>
</protein>
<keyword evidence="2" id="KW-0472">Membrane</keyword>
<keyword evidence="5" id="KW-1185">Reference proteome</keyword>